<organism evidence="3 4">
    <name type="scientific">Pigmentiphaga litoralis</name>
    <dbReference type="NCBI Taxonomy" id="516702"/>
    <lineage>
        <taxon>Bacteria</taxon>
        <taxon>Pseudomonadati</taxon>
        <taxon>Pseudomonadota</taxon>
        <taxon>Betaproteobacteria</taxon>
        <taxon>Burkholderiales</taxon>
        <taxon>Alcaligenaceae</taxon>
        <taxon>Pigmentiphaga</taxon>
    </lineage>
</organism>
<dbReference type="Gene3D" id="3.40.190.150">
    <property type="entry name" value="Bordetella uptake gene, domain 1"/>
    <property type="match status" value="1"/>
</dbReference>
<keyword evidence="2" id="KW-0732">Signal</keyword>
<dbReference type="RefSeq" id="WP_179584894.1">
    <property type="nucleotide sequence ID" value="NZ_JACBYR010000001.1"/>
</dbReference>
<evidence type="ECO:0000313" key="4">
    <source>
        <dbReference type="Proteomes" id="UP000542125"/>
    </source>
</evidence>
<reference evidence="3 4" key="1">
    <citation type="submission" date="2020-07" db="EMBL/GenBank/DDBJ databases">
        <title>Genomic Encyclopedia of Type Strains, Phase IV (KMG-V): Genome sequencing to study the core and pangenomes of soil and plant-associated prokaryotes.</title>
        <authorList>
            <person name="Whitman W."/>
        </authorList>
    </citation>
    <scope>NUCLEOTIDE SEQUENCE [LARGE SCALE GENOMIC DNA]</scope>
    <source>
        <strain evidence="3 4">SAS40</strain>
    </source>
</reference>
<dbReference type="Proteomes" id="UP000542125">
    <property type="component" value="Unassembled WGS sequence"/>
</dbReference>
<dbReference type="InterPro" id="IPR042100">
    <property type="entry name" value="Bug_dom1"/>
</dbReference>
<keyword evidence="4" id="KW-1185">Reference proteome</keyword>
<feature type="signal peptide" evidence="2">
    <location>
        <begin position="1"/>
        <end position="28"/>
    </location>
</feature>
<protein>
    <submittedName>
        <fullName evidence="3">Tripartite-type tricarboxylate transporter receptor subunit TctC</fullName>
    </submittedName>
</protein>
<proteinExistence type="inferred from homology"/>
<gene>
    <name evidence="3" type="ORF">FHW18_001508</name>
</gene>
<accession>A0A7Y9ISM2</accession>
<comment type="similarity">
    <text evidence="1">Belongs to the UPF0065 (bug) family.</text>
</comment>
<dbReference type="PIRSF" id="PIRSF017082">
    <property type="entry name" value="YflP"/>
    <property type="match status" value="1"/>
</dbReference>
<dbReference type="InterPro" id="IPR006311">
    <property type="entry name" value="TAT_signal"/>
</dbReference>
<dbReference type="InterPro" id="IPR005064">
    <property type="entry name" value="BUG"/>
</dbReference>
<dbReference type="PROSITE" id="PS51257">
    <property type="entry name" value="PROKAR_LIPOPROTEIN"/>
    <property type="match status" value="1"/>
</dbReference>
<sequence>MSRHSWTRRALLSAAVATACSALAPAFAQTPSTPAWPTHPLRFIVPYPPGGPLDVMARALAEKLRVSLGQTVVVENKPGAGGNIGADLVAKATPDGYTLVMGAVATHAINPALFPNIPYDAIKDFAPITLVASVPNVLVMNPATADKLGIRNVADLLAYARKNPGKLNMGSGGNGSAGHLAGELLKARAQVFAAHIPYPGSVPAQLALLGAQTDFMFDNLASAAPLIASGKLKALAVTTAAPSPLLPGVPTLMQAGIKNFDLGTWFGVFTTGRTPAPVVQRLSEATMAALRSPDVRQRLEAMGSDAEPTTPDAFAALVKADLAKYAEIVKVSGAKLN</sequence>
<dbReference type="CDD" id="cd13578">
    <property type="entry name" value="PBP2_Bug27"/>
    <property type="match status" value="1"/>
</dbReference>
<name>A0A7Y9ISM2_9BURK</name>
<feature type="chain" id="PRO_5031403412" evidence="2">
    <location>
        <begin position="29"/>
        <end position="337"/>
    </location>
</feature>
<dbReference type="PANTHER" id="PTHR42928:SF5">
    <property type="entry name" value="BLR1237 PROTEIN"/>
    <property type="match status" value="1"/>
</dbReference>
<evidence type="ECO:0000313" key="3">
    <source>
        <dbReference type="EMBL" id="NYE82237.1"/>
    </source>
</evidence>
<dbReference type="PROSITE" id="PS51318">
    <property type="entry name" value="TAT"/>
    <property type="match status" value="1"/>
</dbReference>
<dbReference type="Gene3D" id="3.40.190.10">
    <property type="entry name" value="Periplasmic binding protein-like II"/>
    <property type="match status" value="1"/>
</dbReference>
<evidence type="ECO:0000256" key="1">
    <source>
        <dbReference type="ARBA" id="ARBA00006987"/>
    </source>
</evidence>
<dbReference type="AlphaFoldDB" id="A0A7Y9ISM2"/>
<evidence type="ECO:0000256" key="2">
    <source>
        <dbReference type="SAM" id="SignalP"/>
    </source>
</evidence>
<dbReference type="EMBL" id="JACBYR010000001">
    <property type="protein sequence ID" value="NYE82237.1"/>
    <property type="molecule type" value="Genomic_DNA"/>
</dbReference>
<comment type="caution">
    <text evidence="3">The sequence shown here is derived from an EMBL/GenBank/DDBJ whole genome shotgun (WGS) entry which is preliminary data.</text>
</comment>
<dbReference type="PANTHER" id="PTHR42928">
    <property type="entry name" value="TRICARBOXYLATE-BINDING PROTEIN"/>
    <property type="match status" value="1"/>
</dbReference>
<dbReference type="Pfam" id="PF03401">
    <property type="entry name" value="TctC"/>
    <property type="match status" value="1"/>
</dbReference>
<dbReference type="SUPFAM" id="SSF53850">
    <property type="entry name" value="Periplasmic binding protein-like II"/>
    <property type="match status" value="1"/>
</dbReference>
<keyword evidence="3" id="KW-0675">Receptor</keyword>